<accession>A0A6J8BWI4</accession>
<keyword evidence="4" id="KW-1185">Reference proteome</keyword>
<evidence type="ECO:0000313" key="3">
    <source>
        <dbReference type="EMBL" id="CAC5387571.1"/>
    </source>
</evidence>
<dbReference type="PROSITE" id="PS50104">
    <property type="entry name" value="TIR"/>
    <property type="match status" value="1"/>
</dbReference>
<name>A0A6J8BWI4_MYTCO</name>
<gene>
    <name evidence="3" type="ORF">MCOR_22882</name>
</gene>
<dbReference type="SUPFAM" id="SSF52200">
    <property type="entry name" value="Toll/Interleukin receptor TIR domain"/>
    <property type="match status" value="1"/>
</dbReference>
<dbReference type="InterPro" id="IPR000157">
    <property type="entry name" value="TIR_dom"/>
</dbReference>
<dbReference type="SUPFAM" id="SSF48726">
    <property type="entry name" value="Immunoglobulin"/>
    <property type="match status" value="1"/>
</dbReference>
<keyword evidence="1" id="KW-0812">Transmembrane</keyword>
<evidence type="ECO:0000259" key="2">
    <source>
        <dbReference type="PROSITE" id="PS50104"/>
    </source>
</evidence>
<dbReference type="Gene3D" id="3.40.50.10140">
    <property type="entry name" value="Toll/interleukin-1 receptor homology (TIR) domain"/>
    <property type="match status" value="1"/>
</dbReference>
<feature type="transmembrane region" description="Helical" evidence="1">
    <location>
        <begin position="596"/>
        <end position="620"/>
    </location>
</feature>
<protein>
    <recommendedName>
        <fullName evidence="2">TIR domain-containing protein</fullName>
    </recommendedName>
</protein>
<sequence length="656" mass="77043">MHKYPNLRLDSVLSLANPITDTGYNCPVKETVLGRLNKIDGISAFKFHSRVGGIESGFTAEYPLCRRTYKQFIGEDVTFECQLDAWYRTHSRNKDYKAKWILNRLEIVNEKRFSMTCNTIGYSYAEILRVSSIDENNFGEYQLWFSYNITHSNMQNHTLMEYMIAQMFLYQADFIVNYVYVPVGNAVLLRYMIPFDSFLADDALRFEYETDSKLIGKTTLEKQSKRFEEGCTIFTNIVLWDVAVNKLKWDYYQNCMTILLCTPSISFGKHSITVSKFFLDKTANSKQLEKVFLPTKYIVLPEKPFYTENQSYDEFQTVKDINAIDLSNEEKNWFFRNLSEFVRMMFLNCLLLFIGENIFKFLKHVNPILYAVLCQYVLGYTDGFIWNSNSGYLGNIIENPNYSDMTKYDILCISTENDHSFIQKLIPCLEKNKYKVCVPERDFRAGMSKCELYSTAIQNSLSIIVLCSEEFLNDPFLHQMVFNDFILGQSECGKIRNNKILLIKMAHCNIPDVLKNKFPFIDSTEMRTKETDTLRIISDWAETIFPWYFRLVKFCVLHYYIIICLFISASVTNFFFVFFKNEMNTDNGGVSYFQSLLWFIALLIDIFISFIHCVCVFVRFHKKTSDEWKYYFERHLTGIVILDELLLPSDGFLFSK</sequence>
<proteinExistence type="predicted"/>
<dbReference type="InterPro" id="IPR035897">
    <property type="entry name" value="Toll_tir_struct_dom_sf"/>
</dbReference>
<dbReference type="GO" id="GO:0007165">
    <property type="term" value="P:signal transduction"/>
    <property type="evidence" value="ECO:0007669"/>
    <property type="project" value="InterPro"/>
</dbReference>
<evidence type="ECO:0000256" key="1">
    <source>
        <dbReference type="SAM" id="Phobius"/>
    </source>
</evidence>
<keyword evidence="1" id="KW-1133">Transmembrane helix</keyword>
<evidence type="ECO:0000313" key="4">
    <source>
        <dbReference type="Proteomes" id="UP000507470"/>
    </source>
</evidence>
<dbReference type="InterPro" id="IPR036179">
    <property type="entry name" value="Ig-like_dom_sf"/>
</dbReference>
<feature type="transmembrane region" description="Helical" evidence="1">
    <location>
        <begin position="557"/>
        <end position="576"/>
    </location>
</feature>
<reference evidence="3 4" key="1">
    <citation type="submission" date="2020-06" db="EMBL/GenBank/DDBJ databases">
        <authorList>
            <person name="Li R."/>
            <person name="Bekaert M."/>
        </authorList>
    </citation>
    <scope>NUCLEOTIDE SEQUENCE [LARGE SCALE GENOMIC DNA]</scope>
    <source>
        <strain evidence="4">wild</strain>
    </source>
</reference>
<organism evidence="3 4">
    <name type="scientific">Mytilus coruscus</name>
    <name type="common">Sea mussel</name>
    <dbReference type="NCBI Taxonomy" id="42192"/>
    <lineage>
        <taxon>Eukaryota</taxon>
        <taxon>Metazoa</taxon>
        <taxon>Spiralia</taxon>
        <taxon>Lophotrochozoa</taxon>
        <taxon>Mollusca</taxon>
        <taxon>Bivalvia</taxon>
        <taxon>Autobranchia</taxon>
        <taxon>Pteriomorphia</taxon>
        <taxon>Mytilida</taxon>
        <taxon>Mytiloidea</taxon>
        <taxon>Mytilidae</taxon>
        <taxon>Mytilinae</taxon>
        <taxon>Mytilus</taxon>
    </lineage>
</organism>
<dbReference type="Pfam" id="PF01582">
    <property type="entry name" value="TIR"/>
    <property type="match status" value="1"/>
</dbReference>
<dbReference type="Proteomes" id="UP000507470">
    <property type="component" value="Unassembled WGS sequence"/>
</dbReference>
<dbReference type="EMBL" id="CACVKT020004015">
    <property type="protein sequence ID" value="CAC5387571.1"/>
    <property type="molecule type" value="Genomic_DNA"/>
</dbReference>
<keyword evidence="1" id="KW-0472">Membrane</keyword>
<feature type="domain" description="TIR" evidence="2">
    <location>
        <begin position="406"/>
        <end position="538"/>
    </location>
</feature>
<dbReference type="AlphaFoldDB" id="A0A6J8BWI4"/>